<evidence type="ECO:0000313" key="4">
    <source>
        <dbReference type="Proteomes" id="UP000323632"/>
    </source>
</evidence>
<dbReference type="InterPro" id="IPR037143">
    <property type="entry name" value="4-PPantetheinyl_Trfase_dom_sf"/>
</dbReference>
<protein>
    <submittedName>
        <fullName evidence="3">4-phosphopantetheinyl transferase family protein</fullName>
    </submittedName>
</protein>
<keyword evidence="1 3" id="KW-0808">Transferase</keyword>
<dbReference type="GO" id="GO:0000287">
    <property type="term" value="F:magnesium ion binding"/>
    <property type="evidence" value="ECO:0007669"/>
    <property type="project" value="InterPro"/>
</dbReference>
<proteinExistence type="predicted"/>
<organism evidence="3 4">
    <name type="scientific">Taibaiella lutea</name>
    <dbReference type="NCBI Taxonomy" id="2608001"/>
    <lineage>
        <taxon>Bacteria</taxon>
        <taxon>Pseudomonadati</taxon>
        <taxon>Bacteroidota</taxon>
        <taxon>Chitinophagia</taxon>
        <taxon>Chitinophagales</taxon>
        <taxon>Chitinophagaceae</taxon>
        <taxon>Taibaiella</taxon>
    </lineage>
</organism>
<dbReference type="Gene3D" id="3.90.470.20">
    <property type="entry name" value="4'-phosphopantetheinyl transferase domain"/>
    <property type="match status" value="1"/>
</dbReference>
<evidence type="ECO:0000259" key="2">
    <source>
        <dbReference type="Pfam" id="PF01648"/>
    </source>
</evidence>
<reference evidence="3 4" key="1">
    <citation type="submission" date="2019-09" db="EMBL/GenBank/DDBJ databases">
        <title>Genome sequence and assembly of Taibaiella sp.</title>
        <authorList>
            <person name="Chhetri G."/>
        </authorList>
    </citation>
    <scope>NUCLEOTIDE SEQUENCE [LARGE SCALE GENOMIC DNA]</scope>
    <source>
        <strain evidence="3 4">KVB11</strain>
    </source>
</reference>
<dbReference type="RefSeq" id="WP_150033745.1">
    <property type="nucleotide sequence ID" value="NZ_VWSH01000004.1"/>
</dbReference>
<dbReference type="InterPro" id="IPR008278">
    <property type="entry name" value="4-PPantetheinyl_Trfase_dom"/>
</dbReference>
<accession>A0A5M6CB78</accession>
<comment type="caution">
    <text evidence="3">The sequence shown here is derived from an EMBL/GenBank/DDBJ whole genome shotgun (WGS) entry which is preliminary data.</text>
</comment>
<dbReference type="EMBL" id="VWSH01000004">
    <property type="protein sequence ID" value="KAA5532243.1"/>
    <property type="molecule type" value="Genomic_DNA"/>
</dbReference>
<dbReference type="SUPFAM" id="SSF56214">
    <property type="entry name" value="4'-phosphopantetheinyl transferase"/>
    <property type="match status" value="1"/>
</dbReference>
<dbReference type="Pfam" id="PF01648">
    <property type="entry name" value="ACPS"/>
    <property type="match status" value="1"/>
</dbReference>
<dbReference type="AlphaFoldDB" id="A0A5M6CB78"/>
<dbReference type="Proteomes" id="UP000323632">
    <property type="component" value="Unassembled WGS sequence"/>
</dbReference>
<feature type="domain" description="4'-phosphopantetheinyl transferase" evidence="2">
    <location>
        <begin position="2"/>
        <end position="111"/>
    </location>
</feature>
<name>A0A5M6CB78_9BACT</name>
<sequence>MIGNDIVDLNISRQESNWQRKGWMQKIFSAEEQAVIYLSADQEKMVWLFWSMKEAAYKIFNRNSGKICYAPDSLHCTIDKISQEEALGKVLHKGIVYHTHSVFETDYIHTVAKPEAVNDKINITLIRKVNEPIKLPAHLTLNKDNLGIPYLLDINSGHSIDASLSHHGSYTALVY</sequence>
<keyword evidence="4" id="KW-1185">Reference proteome</keyword>
<evidence type="ECO:0000256" key="1">
    <source>
        <dbReference type="ARBA" id="ARBA00022679"/>
    </source>
</evidence>
<evidence type="ECO:0000313" key="3">
    <source>
        <dbReference type="EMBL" id="KAA5532243.1"/>
    </source>
</evidence>
<gene>
    <name evidence="3" type="ORF">F0919_15705</name>
</gene>
<dbReference type="GO" id="GO:0008897">
    <property type="term" value="F:holo-[acyl-carrier-protein] synthase activity"/>
    <property type="evidence" value="ECO:0007669"/>
    <property type="project" value="InterPro"/>
</dbReference>